<dbReference type="KEGG" id="dci:103512958"/>
<dbReference type="AlphaFoldDB" id="A0A1S3D7A1"/>
<sequence length="168" mass="18259">MRCNNPLTKEAKLSAAMRIVEVDDFLGSSGDYLERMMASESADVATEGRRPESEVADFIVANSTVNKSEDTSPTFADSTVTDSMIPDSSVTESIVAESRVIQSENSSSVVESKGSEPGDQTFRRLVREIDKEPNDEIGDLGENRIEGGHCLLIWSVQSPRLVGETLAE</sequence>
<evidence type="ECO:0000313" key="1">
    <source>
        <dbReference type="Proteomes" id="UP000079169"/>
    </source>
</evidence>
<dbReference type="RefSeq" id="XP_008475981.1">
    <property type="nucleotide sequence ID" value="XM_008477759.1"/>
</dbReference>
<keyword evidence="1" id="KW-1185">Reference proteome</keyword>
<evidence type="ECO:0000313" key="2">
    <source>
        <dbReference type="RefSeq" id="XP_008475981.1"/>
    </source>
</evidence>
<dbReference type="PaxDb" id="121845-A0A1S3D7A1"/>
<protein>
    <submittedName>
        <fullName evidence="2">Uncharacterized protein LOC103512958</fullName>
    </submittedName>
</protein>
<dbReference type="GeneID" id="103512958"/>
<dbReference type="Proteomes" id="UP000079169">
    <property type="component" value="Unplaced"/>
</dbReference>
<gene>
    <name evidence="2" type="primary">LOC103512958</name>
</gene>
<accession>A0A1S3D7A1</accession>
<name>A0A1S3D7A1_DIACI</name>
<proteinExistence type="predicted"/>
<reference evidence="2" key="1">
    <citation type="submission" date="2025-08" db="UniProtKB">
        <authorList>
            <consortium name="RefSeq"/>
        </authorList>
    </citation>
    <scope>IDENTIFICATION</scope>
</reference>
<organism evidence="1 2">
    <name type="scientific">Diaphorina citri</name>
    <name type="common">Asian citrus psyllid</name>
    <dbReference type="NCBI Taxonomy" id="121845"/>
    <lineage>
        <taxon>Eukaryota</taxon>
        <taxon>Metazoa</taxon>
        <taxon>Ecdysozoa</taxon>
        <taxon>Arthropoda</taxon>
        <taxon>Hexapoda</taxon>
        <taxon>Insecta</taxon>
        <taxon>Pterygota</taxon>
        <taxon>Neoptera</taxon>
        <taxon>Paraneoptera</taxon>
        <taxon>Hemiptera</taxon>
        <taxon>Sternorrhyncha</taxon>
        <taxon>Psylloidea</taxon>
        <taxon>Psyllidae</taxon>
        <taxon>Diaphorininae</taxon>
        <taxon>Diaphorina</taxon>
    </lineage>
</organism>